<organism evidence="1 2">
    <name type="scientific">Spiroplasma clarkii</name>
    <dbReference type="NCBI Taxonomy" id="2139"/>
    <lineage>
        <taxon>Bacteria</taxon>
        <taxon>Bacillati</taxon>
        <taxon>Mycoplasmatota</taxon>
        <taxon>Mollicutes</taxon>
        <taxon>Entomoplasmatales</taxon>
        <taxon>Spiroplasmataceae</taxon>
        <taxon>Spiroplasma</taxon>
    </lineage>
</organism>
<dbReference type="RefSeq" id="WP_100254197.1">
    <property type="nucleotide sequence ID" value="NZ_CP024870.1"/>
</dbReference>
<accession>A0A2K8KG31</accession>
<dbReference type="EMBL" id="CP024870">
    <property type="protein sequence ID" value="ATX70635.1"/>
    <property type="molecule type" value="Genomic_DNA"/>
</dbReference>
<reference evidence="1 2" key="1">
    <citation type="submission" date="2017-11" db="EMBL/GenBank/DDBJ databases">
        <title>Complete genome sequence of Spiroplasma clarkii CN-5 (DSM 19994).</title>
        <authorList>
            <person name="Tsai Y.-M."/>
            <person name="Chang A."/>
            <person name="Lo W.-S."/>
            <person name="Kuo C.-H."/>
        </authorList>
    </citation>
    <scope>NUCLEOTIDE SEQUENCE [LARGE SCALE GENOMIC DNA]</scope>
    <source>
        <strain evidence="1 2">CN-5</strain>
    </source>
</reference>
<protein>
    <submittedName>
        <fullName evidence="1">Uncharacterized protein</fullName>
    </submittedName>
</protein>
<name>A0A2K8KG31_9MOLU</name>
<evidence type="ECO:0000313" key="1">
    <source>
        <dbReference type="EMBL" id="ATX70635.1"/>
    </source>
</evidence>
<evidence type="ECO:0000313" key="2">
    <source>
        <dbReference type="Proteomes" id="UP000231179"/>
    </source>
</evidence>
<sequence length="535" mass="64345">MRNYEKESIFWYGLYLLAEDQELKYYINTEKELIYNLYPLVYFGISQYSLYRGEKIQEIQNQDMNEITDYIVKNLDSLYDANYKYVKVKPKRLVLQDEEFIEQVKAIVTGLLLPYINKYCFRKLSEIYHMNSTFIRKLIINFEYDINHQAVDGKLKTSSLYPFLFTINLIKIYDKSGLYQRVQKYYTREILLKKYETGREWKEKEVEYLKETHELLKNIEEWSMFLSNFSTSKWDSFTINERFKALFQLTKVTTILMKNEISSITMLANGEEVFSMLIDYWPLFLDYDRHEKLTTASREPNFKDNDNQIFVPINFQNLNIDLLIPYIKSKQERHVKIDEEILRKINIIIFKVVSKIKELIFTHEYLPKLINAQLQLRKKVYVDILDIFIEIAEDKFKPKTDAENFSENLFFITEEEVSELLETKFTKKIDYMTNQTLIRLAKTCSYLLALKKYTARTVDYNLKDLLMYILVIFGPHPIGHTFLTQETIDKVYDIFAKACQTFSENNILDYPGDEYQHFFKFFELPDKLRKWVKEI</sequence>
<gene>
    <name evidence="1" type="ORF">SCLAR_v1c03050</name>
</gene>
<dbReference type="Proteomes" id="UP000231179">
    <property type="component" value="Chromosome"/>
</dbReference>
<keyword evidence="2" id="KW-1185">Reference proteome</keyword>
<proteinExistence type="predicted"/>
<dbReference type="AlphaFoldDB" id="A0A2K8KG31"/>